<evidence type="ECO:0000313" key="5">
    <source>
        <dbReference type="Proteomes" id="UP001497522"/>
    </source>
</evidence>
<dbReference type="EMBL" id="OZ023709">
    <property type="protein sequence ID" value="CAK9881831.1"/>
    <property type="molecule type" value="Genomic_DNA"/>
</dbReference>
<evidence type="ECO:0000313" key="4">
    <source>
        <dbReference type="EMBL" id="CAK9881831.1"/>
    </source>
</evidence>
<dbReference type="Pfam" id="PF03399">
    <property type="entry name" value="SAC3_GANP"/>
    <property type="match status" value="1"/>
</dbReference>
<feature type="compositionally biased region" description="Gly residues" evidence="2">
    <location>
        <begin position="19"/>
        <end position="28"/>
    </location>
</feature>
<feature type="region of interest" description="Disordered" evidence="2">
    <location>
        <begin position="1"/>
        <end position="85"/>
    </location>
</feature>
<sequence>MGSREWSDSWTRGRRNWSGDGGRSGRGGRNSQTRPGDGSFGSARGRGYGRGGYEQETNVWSSNSSAWHEERTHGFKGETQNATSAHARVLQGGNREWGFLGEASYARMDALQTAVDEDVSLAIIGTCTDMCPAREREQRERLRDLAVFERVNGNTSKTSAELAVKKFCRTFSSTSLHPSDVRPLPVLWRTQRYLLCMLDRRDYSFETVHAFLFDRTRAIRQELGMQSILNSQAICMLEEIVRFHIMSERELRERTAGAGREVDLHLNLQQLSKALLTLLTMYSTEYSINGRRCPTEAEFHCYYVLLNLGDHDHFKAEPLSLWFRGMHQSVLKSSVMHFARTVLRCYRNENYRGFFESVRKATYLQACLMELFFSQMRGIALKLLNQGGYKLHPYPMADIAKMLLMKETDADELCKSYGLETGIDKSTKALSLLAKQAQFTPPEKDVFRHQCSLINSKRAASYYQQVTETEVDQ</sequence>
<protein>
    <recommendedName>
        <fullName evidence="3">PCI domain-containing protein</fullName>
    </recommendedName>
</protein>
<dbReference type="PANTHER" id="PTHR12436:SF3">
    <property type="entry name" value="GERMINAL-CENTER ASSOCIATED NUCLEAR PROTEIN"/>
    <property type="match status" value="1"/>
</dbReference>
<evidence type="ECO:0000256" key="2">
    <source>
        <dbReference type="SAM" id="MobiDB-lite"/>
    </source>
</evidence>
<dbReference type="Proteomes" id="UP001497522">
    <property type="component" value="Chromosome 8"/>
</dbReference>
<evidence type="ECO:0000256" key="1">
    <source>
        <dbReference type="ARBA" id="ARBA00038443"/>
    </source>
</evidence>
<reference evidence="4" key="1">
    <citation type="submission" date="2024-03" db="EMBL/GenBank/DDBJ databases">
        <authorList>
            <consortium name="ELIXIR-Norway"/>
            <consortium name="Elixir Norway"/>
        </authorList>
    </citation>
    <scope>NUCLEOTIDE SEQUENCE</scope>
</reference>
<dbReference type="InterPro" id="IPR005062">
    <property type="entry name" value="SAC3/GANP/THP3_conserved"/>
</dbReference>
<dbReference type="InterPro" id="IPR000717">
    <property type="entry name" value="PCI_dom"/>
</dbReference>
<feature type="compositionally biased region" description="Basic and acidic residues" evidence="2">
    <location>
        <begin position="67"/>
        <end position="76"/>
    </location>
</feature>
<feature type="compositionally biased region" description="Polar residues" evidence="2">
    <location>
        <begin position="55"/>
        <end position="66"/>
    </location>
</feature>
<dbReference type="Gene3D" id="1.25.40.990">
    <property type="match status" value="1"/>
</dbReference>
<accession>A0ABP1BZD3</accession>
<dbReference type="PROSITE" id="PS50250">
    <property type="entry name" value="PCI"/>
    <property type="match status" value="1"/>
</dbReference>
<proteinExistence type="inferred from homology"/>
<comment type="similarity">
    <text evidence="1">Belongs to the SAC3 family.</text>
</comment>
<keyword evidence="5" id="KW-1185">Reference proteome</keyword>
<dbReference type="PANTHER" id="PTHR12436">
    <property type="entry name" value="80 KDA MCM3-ASSOCIATED PROTEIN"/>
    <property type="match status" value="1"/>
</dbReference>
<name>A0ABP1BZD3_9BRYO</name>
<dbReference type="InterPro" id="IPR045107">
    <property type="entry name" value="SAC3/GANP/THP3"/>
</dbReference>
<feature type="domain" description="PCI" evidence="3">
    <location>
        <begin position="267"/>
        <end position="446"/>
    </location>
</feature>
<gene>
    <name evidence="4" type="ORF">CSSPJE1EN2_LOCUS23187</name>
</gene>
<organism evidence="4 5">
    <name type="scientific">Sphagnum jensenii</name>
    <dbReference type="NCBI Taxonomy" id="128206"/>
    <lineage>
        <taxon>Eukaryota</taxon>
        <taxon>Viridiplantae</taxon>
        <taxon>Streptophyta</taxon>
        <taxon>Embryophyta</taxon>
        <taxon>Bryophyta</taxon>
        <taxon>Sphagnophytina</taxon>
        <taxon>Sphagnopsida</taxon>
        <taxon>Sphagnales</taxon>
        <taxon>Sphagnaceae</taxon>
        <taxon>Sphagnum</taxon>
    </lineage>
</organism>
<evidence type="ECO:0000259" key="3">
    <source>
        <dbReference type="PROSITE" id="PS50250"/>
    </source>
</evidence>